<proteinExistence type="predicted"/>
<feature type="domain" description="Type IV / VI secretion system DotU" evidence="1">
    <location>
        <begin position="20"/>
        <end position="123"/>
    </location>
</feature>
<sequence length="174" mass="19312">MTEFMGSGADPDLFTYTPLLDDTLLHLAVLEQNADMGPMHAWRARCVALLAGFDDDLLSLAVTPAQARSLRLSHAVLLDEATLASCSAQMRKEWEDASLCQVELGEPGAVQEVLADIDVVASESRVGAGWLHWYVRLFAAGLLRRRSDTAWRCRRLSDRLRLMWPAADEVIDSE</sequence>
<dbReference type="InterPro" id="IPR038522">
    <property type="entry name" value="T4/T6SS_DotU_sf"/>
</dbReference>
<protein>
    <submittedName>
        <fullName evidence="2">DotU family type IV/VI secretion system protein</fullName>
    </submittedName>
</protein>
<accession>A0ABY9LZP4</accession>
<reference evidence="2 3" key="1">
    <citation type="submission" date="2023-08" db="EMBL/GenBank/DDBJ databases">
        <title>Achromobacter seleniivolatilans sp. nov., isolated from seleniferous soil.</title>
        <authorList>
            <person name="Zhang S."/>
            <person name="Li K."/>
            <person name="Peng J."/>
            <person name="Zhao Q."/>
            <person name="Wang H."/>
            <person name="Guo Y."/>
        </authorList>
    </citation>
    <scope>NUCLEOTIDE SEQUENCE [LARGE SCALE GENOMIC DNA]</scope>
    <source>
        <strain evidence="2 3">R39</strain>
    </source>
</reference>
<name>A0ABY9LZP4_9BURK</name>
<dbReference type="Proteomes" id="UP001234798">
    <property type="component" value="Chromosome"/>
</dbReference>
<evidence type="ECO:0000259" key="1">
    <source>
        <dbReference type="Pfam" id="PF09850"/>
    </source>
</evidence>
<organism evidence="2 3">
    <name type="scientific">Achromobacter seleniivolatilans</name>
    <dbReference type="NCBI Taxonomy" id="3047478"/>
    <lineage>
        <taxon>Bacteria</taxon>
        <taxon>Pseudomonadati</taxon>
        <taxon>Pseudomonadota</taxon>
        <taxon>Betaproteobacteria</taxon>
        <taxon>Burkholderiales</taxon>
        <taxon>Alcaligenaceae</taxon>
        <taxon>Achromobacter</taxon>
    </lineage>
</organism>
<dbReference type="EMBL" id="CP132976">
    <property type="protein sequence ID" value="WMD20241.1"/>
    <property type="molecule type" value="Genomic_DNA"/>
</dbReference>
<dbReference type="RefSeq" id="WP_306943281.1">
    <property type="nucleotide sequence ID" value="NZ_CP132976.1"/>
</dbReference>
<dbReference type="Pfam" id="PF09850">
    <property type="entry name" value="DotU"/>
    <property type="match status" value="1"/>
</dbReference>
<keyword evidence="3" id="KW-1185">Reference proteome</keyword>
<dbReference type="Gene3D" id="1.25.40.590">
    <property type="entry name" value="Type IV / VI secretion system, DotU"/>
    <property type="match status" value="1"/>
</dbReference>
<evidence type="ECO:0000313" key="3">
    <source>
        <dbReference type="Proteomes" id="UP001234798"/>
    </source>
</evidence>
<evidence type="ECO:0000313" key="2">
    <source>
        <dbReference type="EMBL" id="WMD20241.1"/>
    </source>
</evidence>
<gene>
    <name evidence="2" type="ORF">RAS12_27145</name>
</gene>
<dbReference type="InterPro" id="IPR017732">
    <property type="entry name" value="T4/T6SS_DotU"/>
</dbReference>